<dbReference type="PANTHER" id="PTHR33470:SF4">
    <property type="entry name" value="OS01G0164025 PROTEIN"/>
    <property type="match status" value="1"/>
</dbReference>
<dbReference type="KEGG" id="egu:105045075"/>
<reference evidence="4" key="1">
    <citation type="submission" date="2025-08" db="UniProtKB">
        <authorList>
            <consortium name="RefSeq"/>
        </authorList>
    </citation>
    <scope>IDENTIFICATION</scope>
</reference>
<evidence type="ECO:0000256" key="2">
    <source>
        <dbReference type="SAM" id="SignalP"/>
    </source>
</evidence>
<evidence type="ECO:0000313" key="4">
    <source>
        <dbReference type="RefSeq" id="XP_010921542.1"/>
    </source>
</evidence>
<proteinExistence type="predicted"/>
<name>A0A6I9R8H5_ELAGV</name>
<evidence type="ECO:0000256" key="1">
    <source>
        <dbReference type="ARBA" id="ARBA00022729"/>
    </source>
</evidence>
<organism evidence="3 4">
    <name type="scientific">Elaeis guineensis var. tenera</name>
    <name type="common">Oil palm</name>
    <dbReference type="NCBI Taxonomy" id="51953"/>
    <lineage>
        <taxon>Eukaryota</taxon>
        <taxon>Viridiplantae</taxon>
        <taxon>Streptophyta</taxon>
        <taxon>Embryophyta</taxon>
        <taxon>Tracheophyta</taxon>
        <taxon>Spermatophyta</taxon>
        <taxon>Magnoliopsida</taxon>
        <taxon>Liliopsida</taxon>
        <taxon>Arecaceae</taxon>
        <taxon>Arecoideae</taxon>
        <taxon>Cocoseae</taxon>
        <taxon>Elaeidinae</taxon>
        <taxon>Elaeis</taxon>
    </lineage>
</organism>
<dbReference type="GeneID" id="105045075"/>
<feature type="signal peptide" evidence="2">
    <location>
        <begin position="1"/>
        <end position="21"/>
    </location>
</feature>
<sequence>MATHCYLPLLFLTSLFSFAVGIPHQAPKKTEEKVVAVEGMVYCQNCAHVGSWSLAGAKPLPSAKVSIACKDHKNRVASYKAVQANGEGYFYAPLAGLEDYHVNRPTDACSVRLLSSPDARCNVLTNVNHGTEGSRLQDKNKRVMAGGYGADIYAAGPLAFRPAYRPPKTLY</sequence>
<dbReference type="FunCoup" id="A0A6I9R8H5">
    <property type="interactions" value="3676"/>
</dbReference>
<dbReference type="InParanoid" id="A0A6I9R8H5"/>
<dbReference type="Proteomes" id="UP000504607">
    <property type="component" value="Chromosome 5"/>
</dbReference>
<keyword evidence="1 2" id="KW-0732">Signal</keyword>
<accession>A0A6I9R8H5</accession>
<dbReference type="AlphaFoldDB" id="A0A6I9R8H5"/>
<dbReference type="Pfam" id="PF01190">
    <property type="entry name" value="Pollen_Ole_e_1"/>
    <property type="match status" value="1"/>
</dbReference>
<dbReference type="PANTHER" id="PTHR33470">
    <property type="entry name" value="OS01G0164075 PROTEIN"/>
    <property type="match status" value="1"/>
</dbReference>
<dbReference type="GO" id="GO:0071944">
    <property type="term" value="C:cell periphery"/>
    <property type="evidence" value="ECO:0007669"/>
    <property type="project" value="TreeGrafter"/>
</dbReference>
<keyword evidence="3" id="KW-1185">Reference proteome</keyword>
<dbReference type="OrthoDB" id="1936190at2759"/>
<feature type="chain" id="PRO_5026987604" evidence="2">
    <location>
        <begin position="22"/>
        <end position="171"/>
    </location>
</feature>
<protein>
    <submittedName>
        <fullName evidence="4">Non-classical arabinogalactan protein 30</fullName>
    </submittedName>
</protein>
<gene>
    <name evidence="4" type="primary">LOC105045075</name>
</gene>
<evidence type="ECO:0000313" key="3">
    <source>
        <dbReference type="Proteomes" id="UP000504607"/>
    </source>
</evidence>
<dbReference type="RefSeq" id="XP_010921542.1">
    <property type="nucleotide sequence ID" value="XM_010923240.2"/>
</dbReference>